<comment type="caution">
    <text evidence="1">The sequence shown here is derived from an EMBL/GenBank/DDBJ whole genome shotgun (WGS) entry which is preliminary data.</text>
</comment>
<evidence type="ECO:0000313" key="2">
    <source>
        <dbReference type="Proteomes" id="UP000299102"/>
    </source>
</evidence>
<evidence type="ECO:0000313" key="1">
    <source>
        <dbReference type="EMBL" id="GBP08066.1"/>
    </source>
</evidence>
<dbReference type="EMBL" id="BGZK01000029">
    <property type="protein sequence ID" value="GBP08066.1"/>
    <property type="molecule type" value="Genomic_DNA"/>
</dbReference>
<protein>
    <submittedName>
        <fullName evidence="1">Uncharacterized protein</fullName>
    </submittedName>
</protein>
<sequence>MYLQLYSPYRHVCPLANGNESTGRDVQFVLDGSASAHRGCLAMYGEAWRGCNSIQYSVEMSTLRSCDFAHPKASKPIRAPRRWHYGSLNAGASIRTTLSSNSPAEIDLRHFSVCVVMVLGRRGY</sequence>
<accession>A0A4C1T1I1</accession>
<gene>
    <name evidence="1" type="ORF">EVAR_2877_1</name>
</gene>
<reference evidence="1 2" key="1">
    <citation type="journal article" date="2019" name="Commun. Biol.">
        <title>The bagworm genome reveals a unique fibroin gene that provides high tensile strength.</title>
        <authorList>
            <person name="Kono N."/>
            <person name="Nakamura H."/>
            <person name="Ohtoshi R."/>
            <person name="Tomita M."/>
            <person name="Numata K."/>
            <person name="Arakawa K."/>
        </authorList>
    </citation>
    <scope>NUCLEOTIDE SEQUENCE [LARGE SCALE GENOMIC DNA]</scope>
</reference>
<name>A0A4C1T1I1_EUMVA</name>
<dbReference type="Proteomes" id="UP000299102">
    <property type="component" value="Unassembled WGS sequence"/>
</dbReference>
<dbReference type="AlphaFoldDB" id="A0A4C1T1I1"/>
<organism evidence="1 2">
    <name type="scientific">Eumeta variegata</name>
    <name type="common">Bagworm moth</name>
    <name type="synonym">Eumeta japonica</name>
    <dbReference type="NCBI Taxonomy" id="151549"/>
    <lineage>
        <taxon>Eukaryota</taxon>
        <taxon>Metazoa</taxon>
        <taxon>Ecdysozoa</taxon>
        <taxon>Arthropoda</taxon>
        <taxon>Hexapoda</taxon>
        <taxon>Insecta</taxon>
        <taxon>Pterygota</taxon>
        <taxon>Neoptera</taxon>
        <taxon>Endopterygota</taxon>
        <taxon>Lepidoptera</taxon>
        <taxon>Glossata</taxon>
        <taxon>Ditrysia</taxon>
        <taxon>Tineoidea</taxon>
        <taxon>Psychidae</taxon>
        <taxon>Oiketicinae</taxon>
        <taxon>Eumeta</taxon>
    </lineage>
</organism>
<proteinExistence type="predicted"/>
<keyword evidence="2" id="KW-1185">Reference proteome</keyword>